<keyword evidence="6" id="KW-0175">Coiled coil</keyword>
<dbReference type="InterPro" id="IPR047187">
    <property type="entry name" value="SF1_C_Upf1"/>
</dbReference>
<keyword evidence="10" id="KW-1185">Reference proteome</keyword>
<comment type="similarity">
    <text evidence="1">Belongs to the DNA2/NAM7 helicase family.</text>
</comment>
<evidence type="ECO:0000256" key="3">
    <source>
        <dbReference type="ARBA" id="ARBA00022801"/>
    </source>
</evidence>
<reference evidence="10" key="1">
    <citation type="submission" date="2016-08" db="EMBL/GenBank/DDBJ databases">
        <authorList>
            <person name="Varghese N."/>
            <person name="Submissions Spin"/>
        </authorList>
    </citation>
    <scope>NUCLEOTIDE SEQUENCE [LARGE SCALE GENOMIC DNA]</scope>
    <source>
        <strain evidence="10">SGD-1123</strain>
    </source>
</reference>
<evidence type="ECO:0000256" key="6">
    <source>
        <dbReference type="SAM" id="Coils"/>
    </source>
</evidence>
<protein>
    <submittedName>
        <fullName evidence="9">AAA domain-containing protein</fullName>
    </submittedName>
</protein>
<name>A0A0V8HJH8_9BACI</name>
<dbReference type="PANTHER" id="PTHR43788">
    <property type="entry name" value="DNA2/NAM7 HELICASE FAMILY MEMBER"/>
    <property type="match status" value="1"/>
</dbReference>
<gene>
    <name evidence="9" type="ORF">GA0061094_2473</name>
</gene>
<evidence type="ECO:0000313" key="10">
    <source>
        <dbReference type="Proteomes" id="UP000181997"/>
    </source>
</evidence>
<proteinExistence type="inferred from homology"/>
<dbReference type="EMBL" id="FMAU01000002">
    <property type="protein sequence ID" value="SCC09833.1"/>
    <property type="molecule type" value="Genomic_DNA"/>
</dbReference>
<keyword evidence="2" id="KW-0547">Nucleotide-binding</keyword>
<dbReference type="PANTHER" id="PTHR43788:SF8">
    <property type="entry name" value="DNA-BINDING PROTEIN SMUBP-2"/>
    <property type="match status" value="1"/>
</dbReference>
<dbReference type="InterPro" id="IPR027417">
    <property type="entry name" value="P-loop_NTPase"/>
</dbReference>
<dbReference type="Proteomes" id="UP000181997">
    <property type="component" value="Unassembled WGS sequence"/>
</dbReference>
<dbReference type="GO" id="GO:0016787">
    <property type="term" value="F:hydrolase activity"/>
    <property type="evidence" value="ECO:0007669"/>
    <property type="project" value="UniProtKB-KW"/>
</dbReference>
<sequence>MNITSLIEEWRTALEIEIAHLRKRDTSGVFIEEGKCLRKGDAAFIYWFTLVYPVSIPEGGTVTFETRGKKLSGTVISSEERECVIEFEQFIGDPITSGTLFHDQGELLEKLIERLEEAKERHEKALRIRDIMLPPKSTSHNKTPIKSTLHEAYLRSKYNPVTYLWGPPGTGKTYTLARVASYHYSEGRRILLLSHSNAAVDVLIEEMYHFLSAHDRWKSGEVIRYGINRKSYQDDITDLNVIQLLEKQYPKLAEEKGKVETYRRRLRKKLSLKFSSYDSERLSQLEVHYQKLKEQLKRKEGTLLDDAMVIGTTLSKAAIDPLINGEEFDLVIVDESSMAYVPQVAFASTMAKHIIICGDFKQLPPIAGSFHPLAEKWLKNDIFHLSKVADSVEKGNVNPQLLLLPEQRRMHPSISAFTNRHIYHSRVGDHPDAAQMRDGILRSEPFSGEGSILFSLQEGSEWGETDRGSRWNIFSSFITLILVIRALNDPGISIGIVTPYRAQARWYNLLIQELIEPFFPKMKTNLYAATVHGFQGSENDMIVFDAVDGTAHEKVGTLFTKKGSDRLINVAVTRARGKFILVANDTFFREKTNVRQPIHQLIDFLVTKGTVKRGIEVVDSNKSQLKKFTWYPITDTRRIHNDLLACKKEIIINVNQFSDIPIKMLNILSDDRIKATIKILCKHDDLGNHGFTVEEPASIIPFISLDKKVIWFNCFPTAGRKRHPLQIRIFSKLVHQNFFKLINKNAREV</sequence>
<accession>A0A0V8HJH8</accession>
<keyword evidence="3" id="KW-0378">Hydrolase</keyword>
<evidence type="ECO:0000256" key="1">
    <source>
        <dbReference type="ARBA" id="ARBA00007913"/>
    </source>
</evidence>
<keyword evidence="5" id="KW-0067">ATP-binding</keyword>
<dbReference type="GO" id="GO:0005524">
    <property type="term" value="F:ATP binding"/>
    <property type="evidence" value="ECO:0007669"/>
    <property type="project" value="UniProtKB-KW"/>
</dbReference>
<dbReference type="SUPFAM" id="SSF52540">
    <property type="entry name" value="P-loop containing nucleoside triphosphate hydrolases"/>
    <property type="match status" value="1"/>
</dbReference>
<organism evidence="9 10">
    <name type="scientific">[Bacillus] enclensis</name>
    <dbReference type="NCBI Taxonomy" id="1402860"/>
    <lineage>
        <taxon>Bacteria</taxon>
        <taxon>Bacillati</taxon>
        <taxon>Bacillota</taxon>
        <taxon>Bacilli</taxon>
        <taxon>Bacillales</taxon>
        <taxon>Bacillaceae</taxon>
        <taxon>Rossellomorea</taxon>
    </lineage>
</organism>
<dbReference type="OrthoDB" id="9757917at2"/>
<dbReference type="GO" id="GO:0043139">
    <property type="term" value="F:5'-3' DNA helicase activity"/>
    <property type="evidence" value="ECO:0007669"/>
    <property type="project" value="TreeGrafter"/>
</dbReference>
<evidence type="ECO:0000256" key="4">
    <source>
        <dbReference type="ARBA" id="ARBA00022806"/>
    </source>
</evidence>
<dbReference type="Pfam" id="PF13087">
    <property type="entry name" value="AAA_12"/>
    <property type="match status" value="1"/>
</dbReference>
<feature type="domain" description="DNA2/NAM7 helicase helicase" evidence="7">
    <location>
        <begin position="154"/>
        <end position="366"/>
    </location>
</feature>
<evidence type="ECO:0000256" key="5">
    <source>
        <dbReference type="ARBA" id="ARBA00022840"/>
    </source>
</evidence>
<dbReference type="RefSeq" id="WP_058298603.1">
    <property type="nucleotide sequence ID" value="NZ_FMAU01000002.1"/>
</dbReference>
<dbReference type="CDD" id="cd18808">
    <property type="entry name" value="SF1_C_Upf1"/>
    <property type="match status" value="1"/>
</dbReference>
<feature type="domain" description="DNA2/NAM7 helicase-like C-terminal" evidence="8">
    <location>
        <begin position="400"/>
        <end position="585"/>
    </location>
</feature>
<evidence type="ECO:0000256" key="2">
    <source>
        <dbReference type="ARBA" id="ARBA00022741"/>
    </source>
</evidence>
<dbReference type="Pfam" id="PF13086">
    <property type="entry name" value="AAA_11"/>
    <property type="match status" value="1"/>
</dbReference>
<dbReference type="AlphaFoldDB" id="A0A0V8HJH8"/>
<dbReference type="InterPro" id="IPR041679">
    <property type="entry name" value="DNA2/NAM7-like_C"/>
</dbReference>
<dbReference type="InterPro" id="IPR041677">
    <property type="entry name" value="DNA2/NAM7_AAA_11"/>
</dbReference>
<evidence type="ECO:0000259" key="7">
    <source>
        <dbReference type="Pfam" id="PF13086"/>
    </source>
</evidence>
<dbReference type="InterPro" id="IPR050534">
    <property type="entry name" value="Coronavir_polyprotein_1ab"/>
</dbReference>
<evidence type="ECO:0000259" key="8">
    <source>
        <dbReference type="Pfam" id="PF13087"/>
    </source>
</evidence>
<feature type="coiled-coil region" evidence="6">
    <location>
        <begin position="101"/>
        <end position="128"/>
    </location>
</feature>
<keyword evidence="4" id="KW-0347">Helicase</keyword>
<evidence type="ECO:0000313" key="9">
    <source>
        <dbReference type="EMBL" id="SCC09833.1"/>
    </source>
</evidence>
<dbReference type="Gene3D" id="3.40.50.300">
    <property type="entry name" value="P-loop containing nucleotide triphosphate hydrolases"/>
    <property type="match status" value="2"/>
</dbReference>